<dbReference type="KEGG" id="xfn:XfasM23_0929"/>
<dbReference type="GeneID" id="93904665"/>
<gene>
    <name evidence="1" type="ordered locus">XfasM23_0929</name>
</gene>
<dbReference type="Proteomes" id="UP000001698">
    <property type="component" value="Chromosome"/>
</dbReference>
<dbReference type="PANTHER" id="PTHR36932">
    <property type="entry name" value="CAPSULAR POLYSACCHARIDE BIOSYNTHESIS PROTEIN"/>
    <property type="match status" value="1"/>
</dbReference>
<dbReference type="PANTHER" id="PTHR36932:SF1">
    <property type="entry name" value="CAPSULAR POLYSACCHARIDE BIOSYNTHESIS PROTEIN"/>
    <property type="match status" value="1"/>
</dbReference>
<sequence>MKNYTNREKLNAFQKRYDPITTAYRDLTLTEKTLQKWKEEQLKIVIAHVKENSPFYRDHLRDIEPSKLTLNILHKLPFTTKNHLREQMQQILSGSLNDGLYYYETTGTTGVATPCPRDQKESYASNLQL</sequence>
<dbReference type="InterPro" id="IPR053158">
    <property type="entry name" value="CapK_Type1_Caps_Biosynth"/>
</dbReference>
<dbReference type="HOGENOM" id="CLU_1948021_0_0_6"/>
<keyword evidence="1" id="KW-0436">Ligase</keyword>
<dbReference type="EMBL" id="CP001011">
    <property type="protein sequence ID" value="ACB92362.1"/>
    <property type="molecule type" value="Genomic_DNA"/>
</dbReference>
<dbReference type="InterPro" id="IPR042099">
    <property type="entry name" value="ANL_N_sf"/>
</dbReference>
<dbReference type="RefSeq" id="WP_004572883.1">
    <property type="nucleotide sequence ID" value="NC_010577.1"/>
</dbReference>
<dbReference type="AlphaFoldDB" id="B2I4R7"/>
<proteinExistence type="predicted"/>
<accession>B2I4R7</accession>
<evidence type="ECO:0000313" key="1">
    <source>
        <dbReference type="EMBL" id="ACB92362.1"/>
    </source>
</evidence>
<organism evidence="1 2">
    <name type="scientific">Xylella fastidiosa (strain M23)</name>
    <dbReference type="NCBI Taxonomy" id="405441"/>
    <lineage>
        <taxon>Bacteria</taxon>
        <taxon>Pseudomonadati</taxon>
        <taxon>Pseudomonadota</taxon>
        <taxon>Gammaproteobacteria</taxon>
        <taxon>Lysobacterales</taxon>
        <taxon>Lysobacteraceae</taxon>
        <taxon>Xylella</taxon>
    </lineage>
</organism>
<protein>
    <submittedName>
        <fullName evidence="1">Phenylacetate-coenzyme A ligase (Phenylacetyl-CoA ligase) (PA-CoA ligase)</fullName>
    </submittedName>
</protein>
<reference evidence="1 2" key="1">
    <citation type="journal article" date="2010" name="J. Bacteriol.">
        <title>Whole genome sequences of two Xylella fastidiosa strains (M12 and M23) causing almond leaf scorch disease in California.</title>
        <authorList>
            <person name="Chen J."/>
            <person name="Xie G."/>
            <person name="Han S."/>
            <person name="Chertkov O."/>
            <person name="Sims D."/>
            <person name="Civerolo E.L."/>
        </authorList>
    </citation>
    <scope>NUCLEOTIDE SEQUENCE [LARGE SCALE GENOMIC DNA]</scope>
    <source>
        <strain evidence="1 2">M23</strain>
    </source>
</reference>
<dbReference type="Gene3D" id="3.40.50.12780">
    <property type="entry name" value="N-terminal domain of ligase-like"/>
    <property type="match status" value="1"/>
</dbReference>
<dbReference type="GO" id="GO:0016874">
    <property type="term" value="F:ligase activity"/>
    <property type="evidence" value="ECO:0007669"/>
    <property type="project" value="UniProtKB-KW"/>
</dbReference>
<evidence type="ECO:0000313" key="2">
    <source>
        <dbReference type="Proteomes" id="UP000001698"/>
    </source>
</evidence>
<name>B2I4R7_XYLF2</name>